<dbReference type="PANTHER" id="PTHR13328:SF4">
    <property type="entry name" value="NEGATIVE ELONGATION FACTOR A"/>
    <property type="match status" value="1"/>
</dbReference>
<feature type="compositionally biased region" description="Basic and acidic residues" evidence="1">
    <location>
        <begin position="464"/>
        <end position="474"/>
    </location>
</feature>
<dbReference type="AlphaFoldDB" id="A0A813J1M0"/>
<feature type="region of interest" description="Disordered" evidence="1">
    <location>
        <begin position="25"/>
        <end position="57"/>
    </location>
</feature>
<organism evidence="2 3">
    <name type="scientific">Polarella glacialis</name>
    <name type="common">Dinoflagellate</name>
    <dbReference type="NCBI Taxonomy" id="89957"/>
    <lineage>
        <taxon>Eukaryota</taxon>
        <taxon>Sar</taxon>
        <taxon>Alveolata</taxon>
        <taxon>Dinophyceae</taxon>
        <taxon>Suessiales</taxon>
        <taxon>Suessiaceae</taxon>
        <taxon>Polarella</taxon>
    </lineage>
</organism>
<dbReference type="PANTHER" id="PTHR13328">
    <property type="entry name" value="NEGATIVE ELONGATION FACTOR A NELF-A"/>
    <property type="match status" value="1"/>
</dbReference>
<dbReference type="Proteomes" id="UP000626109">
    <property type="component" value="Unassembled WGS sequence"/>
</dbReference>
<feature type="compositionally biased region" description="Low complexity" evidence="1">
    <location>
        <begin position="535"/>
        <end position="552"/>
    </location>
</feature>
<feature type="non-terminal residue" evidence="2">
    <location>
        <position position="1"/>
    </location>
</feature>
<feature type="compositionally biased region" description="Low complexity" evidence="1">
    <location>
        <begin position="682"/>
        <end position="714"/>
    </location>
</feature>
<evidence type="ECO:0000313" key="2">
    <source>
        <dbReference type="EMBL" id="CAE8661540.1"/>
    </source>
</evidence>
<dbReference type="EMBL" id="CAJNNW010017750">
    <property type="protein sequence ID" value="CAE8661540.1"/>
    <property type="molecule type" value="Genomic_DNA"/>
</dbReference>
<feature type="compositionally biased region" description="Basic and acidic residues" evidence="1">
    <location>
        <begin position="637"/>
        <end position="650"/>
    </location>
</feature>
<accession>A0A813J1M0</accession>
<feature type="compositionally biased region" description="Basic and acidic residues" evidence="1">
    <location>
        <begin position="553"/>
        <end position="567"/>
    </location>
</feature>
<feature type="region of interest" description="Disordered" evidence="1">
    <location>
        <begin position="682"/>
        <end position="715"/>
    </location>
</feature>
<comment type="caution">
    <text evidence="2">The sequence shown here is derived from an EMBL/GenBank/DDBJ whole genome shotgun (WGS) entry which is preliminary data.</text>
</comment>
<feature type="region of interest" description="Disordered" evidence="1">
    <location>
        <begin position="636"/>
        <end position="656"/>
    </location>
</feature>
<feature type="compositionally biased region" description="Low complexity" evidence="1">
    <location>
        <begin position="439"/>
        <end position="463"/>
    </location>
</feature>
<feature type="compositionally biased region" description="Low complexity" evidence="1">
    <location>
        <begin position="475"/>
        <end position="484"/>
    </location>
</feature>
<name>A0A813J1M0_POLGL</name>
<dbReference type="InterPro" id="IPR052828">
    <property type="entry name" value="NELF-A_domain"/>
</dbReference>
<gene>
    <name evidence="2" type="ORF">PGLA2088_LOCUS14547</name>
</gene>
<feature type="region of interest" description="Disordered" evidence="1">
    <location>
        <begin position="419"/>
        <end position="619"/>
    </location>
</feature>
<feature type="compositionally biased region" description="Low complexity" evidence="1">
    <location>
        <begin position="568"/>
        <end position="619"/>
    </location>
</feature>
<reference evidence="2" key="1">
    <citation type="submission" date="2021-02" db="EMBL/GenBank/DDBJ databases">
        <authorList>
            <person name="Dougan E. K."/>
            <person name="Rhodes N."/>
            <person name="Thang M."/>
            <person name="Chan C."/>
        </authorList>
    </citation>
    <scope>NUCLEOTIDE SEQUENCE</scope>
</reference>
<sequence>SSYPDMRRVTEVSGAPALQRVPVKATPLPWSSGGAGLPAPGMSAPRPLTRHGSTGAAASPRWATCPALVTSSSAPQLKFPFFAPSFLPQPPLQTASPRPLAYLGPASRAVPVAAPAAAVAQIAEPVEEQQQKQQQQKQQIAQIVPVAAAVAPMAAVDPVAAVAEEEEAAAQIAEPATDVMDDLDPQEMWQQILAPDQDVDPQMLQEIQAPEQMGTVRLGDHLEYYSAKHGWIPTKVVNVVQGRVMVDCKPKKLLSVDQQWRLRFPGQVDKTLPCQKVRRVEGADIIEPLSLIEEEEDSGHCSGLSMDKDVQDGEHEQLASEQQEVQRLLTELQRDEELEQLTFQEQEAGWELQEEELLIQQQTSKLERAEEERLLGEEQERLEQVLQDEKAAYLTLQQARLEQVEALAHLLQVEHDLETARGEHDRQQQEEEQKELQGPEEQQQYQQQQQQQQEESSKQQQQQQEHHQQQEHEALLQQEQPEQQQPEEHHQQQEDAGAPSAQREELPLEEEQPDEQPEKREEQLEEQLQEEQPEKQQQQEQQQEKQQQQKQLRLPEEQHEEAHKQEEQPQQQQLESELQPHVQQQPQQQQQQQQQEQQDSSQLQNDTDKAATAAASAKATNMSLADFESSISSLRMTEPREQEQGAELERQPGVVPKQKFELEPVIQVSGDGSVDVTVSEIKNNNKNNSNNNNSNTNNKNNNNNNNNNSNNKNNNRGRWKIAEIAEHRVLGAGVRRLHQELVADALQRQELDLLDFPKRADGSSFVMQASFFRRLLGGLLEVKCCLESDISAAHYDLRHLRLEQLVALRFQCLDFVTASDSHSTHSNFLDSVDAFLAEKLVKRTLTSDVVPPVKPELVRALGRRLVLALGAGELLQEGWGSSVGTSGVSSSPSNFAPPCWAIDLEAGAWQGHQVALFRADTMQVLLPGDRNGPQRSAWVPAVGSHFAVAVICDSSSGFGRTRRFQWEVAVLDPRTDDVLQAATSTAVDPGAQQQQLVKALAARLQKRQGLEKSDIASVPRPLFCPRNPLGTVAEGGSPPEVRVEAEPAASLARPSRPSVARLQGRVAAAVARIHDRS</sequence>
<feature type="compositionally biased region" description="Basic and acidic residues" evidence="1">
    <location>
        <begin position="419"/>
        <end position="437"/>
    </location>
</feature>
<evidence type="ECO:0000313" key="3">
    <source>
        <dbReference type="Proteomes" id="UP000626109"/>
    </source>
</evidence>
<protein>
    <submittedName>
        <fullName evidence="2">Uncharacterized protein</fullName>
    </submittedName>
</protein>
<evidence type="ECO:0000256" key="1">
    <source>
        <dbReference type="SAM" id="MobiDB-lite"/>
    </source>
</evidence>
<proteinExistence type="predicted"/>